<proteinExistence type="predicted"/>
<dbReference type="EMBL" id="JACVVK020000143">
    <property type="protein sequence ID" value="KAK7489071.1"/>
    <property type="molecule type" value="Genomic_DNA"/>
</dbReference>
<keyword evidence="2" id="KW-1185">Reference proteome</keyword>
<protein>
    <submittedName>
        <fullName evidence="1">Uncharacterized protein</fullName>
    </submittedName>
</protein>
<name>A0ABD0KPB8_9CAEN</name>
<accession>A0ABD0KPB8</accession>
<dbReference type="Proteomes" id="UP001519460">
    <property type="component" value="Unassembled WGS sequence"/>
</dbReference>
<evidence type="ECO:0000313" key="1">
    <source>
        <dbReference type="EMBL" id="KAK7489071.1"/>
    </source>
</evidence>
<comment type="caution">
    <text evidence="1">The sequence shown here is derived from an EMBL/GenBank/DDBJ whole genome shotgun (WGS) entry which is preliminary data.</text>
</comment>
<dbReference type="AlphaFoldDB" id="A0ABD0KPB8"/>
<reference evidence="1 2" key="1">
    <citation type="journal article" date="2023" name="Sci. Data">
        <title>Genome assembly of the Korean intertidal mud-creeper Batillaria attramentaria.</title>
        <authorList>
            <person name="Patra A.K."/>
            <person name="Ho P.T."/>
            <person name="Jun S."/>
            <person name="Lee S.J."/>
            <person name="Kim Y."/>
            <person name="Won Y.J."/>
        </authorList>
    </citation>
    <scope>NUCLEOTIDE SEQUENCE [LARGE SCALE GENOMIC DNA]</scope>
    <source>
        <strain evidence="1">Wonlab-2016</strain>
    </source>
</reference>
<organism evidence="1 2">
    <name type="scientific">Batillaria attramentaria</name>
    <dbReference type="NCBI Taxonomy" id="370345"/>
    <lineage>
        <taxon>Eukaryota</taxon>
        <taxon>Metazoa</taxon>
        <taxon>Spiralia</taxon>
        <taxon>Lophotrochozoa</taxon>
        <taxon>Mollusca</taxon>
        <taxon>Gastropoda</taxon>
        <taxon>Caenogastropoda</taxon>
        <taxon>Sorbeoconcha</taxon>
        <taxon>Cerithioidea</taxon>
        <taxon>Batillariidae</taxon>
        <taxon>Batillaria</taxon>
    </lineage>
</organism>
<gene>
    <name evidence="1" type="ORF">BaRGS_00019732</name>
</gene>
<evidence type="ECO:0000313" key="2">
    <source>
        <dbReference type="Proteomes" id="UP001519460"/>
    </source>
</evidence>
<sequence>MKSHAKLHSNPVSEGNPDIYPSSAALLFSVFRTEDCQLQCHLPVPMMKPPSGSRVRSDWLNDQPTVWMRNNLRTTY</sequence>